<keyword evidence="2" id="KW-1185">Reference proteome</keyword>
<dbReference type="Proteomes" id="UP000617531">
    <property type="component" value="Unassembled WGS sequence"/>
</dbReference>
<dbReference type="SUPFAM" id="SSF48452">
    <property type="entry name" value="TPR-like"/>
    <property type="match status" value="1"/>
</dbReference>
<dbReference type="RefSeq" id="WP_191281682.1">
    <property type="nucleotide sequence ID" value="NZ_BNAI01000001.1"/>
</dbReference>
<dbReference type="AlphaFoldDB" id="A0A8J3GN96"/>
<dbReference type="EMBL" id="BNAI01000001">
    <property type="protein sequence ID" value="GHF06459.1"/>
    <property type="molecule type" value="Genomic_DNA"/>
</dbReference>
<accession>A0A8J3GN96</accession>
<protein>
    <recommendedName>
        <fullName evidence="3">Tetratricopeptide repeat protein</fullName>
    </recommendedName>
</protein>
<evidence type="ECO:0000313" key="2">
    <source>
        <dbReference type="Proteomes" id="UP000617531"/>
    </source>
</evidence>
<name>A0A8J3GN96_9MICO</name>
<evidence type="ECO:0000313" key="1">
    <source>
        <dbReference type="EMBL" id="GHF06459.1"/>
    </source>
</evidence>
<comment type="caution">
    <text evidence="1">The sequence shown here is derived from an EMBL/GenBank/DDBJ whole genome shotgun (WGS) entry which is preliminary data.</text>
</comment>
<sequence>MTLQQTDLDALWDFADAVGSEARLRAAFDAATDPVERRELRTQVARALGLQERFTEAHAVLDALDLDEPVVAVRVALERGRLHNSAGAPVEATWHFRRAATLAEANGLTFLHIDALHMLAIADSEHADEHTETALRELAAIDDPRTLRWLVGLHNNRGWARFDAGDKAGALEAFEAAKDAAERYGTPQQRIWADEAIAEARGS</sequence>
<reference evidence="1" key="2">
    <citation type="submission" date="2020-09" db="EMBL/GenBank/DDBJ databases">
        <authorList>
            <person name="Sun Q."/>
            <person name="Zhou Y."/>
        </authorList>
    </citation>
    <scope>NUCLEOTIDE SEQUENCE</scope>
    <source>
        <strain evidence="1">CGMCC 1.16548</strain>
    </source>
</reference>
<proteinExistence type="predicted"/>
<dbReference type="InterPro" id="IPR011990">
    <property type="entry name" value="TPR-like_helical_dom_sf"/>
</dbReference>
<evidence type="ECO:0008006" key="3">
    <source>
        <dbReference type="Google" id="ProtNLM"/>
    </source>
</evidence>
<dbReference type="Gene3D" id="1.25.40.10">
    <property type="entry name" value="Tetratricopeptide repeat domain"/>
    <property type="match status" value="1"/>
</dbReference>
<gene>
    <name evidence="1" type="ORF">GCM10011600_03830</name>
</gene>
<reference evidence="1" key="1">
    <citation type="journal article" date="2014" name="Int. J. Syst. Evol. Microbiol.">
        <title>Complete genome sequence of Corynebacterium casei LMG S-19264T (=DSM 44701T), isolated from a smear-ripened cheese.</title>
        <authorList>
            <consortium name="US DOE Joint Genome Institute (JGI-PGF)"/>
            <person name="Walter F."/>
            <person name="Albersmeier A."/>
            <person name="Kalinowski J."/>
            <person name="Ruckert C."/>
        </authorList>
    </citation>
    <scope>NUCLEOTIDE SEQUENCE</scope>
    <source>
        <strain evidence="1">CGMCC 1.16548</strain>
    </source>
</reference>
<organism evidence="1 2">
    <name type="scientific">Pseudolysinimonas yzui</name>
    <dbReference type="NCBI Taxonomy" id="2708254"/>
    <lineage>
        <taxon>Bacteria</taxon>
        <taxon>Bacillati</taxon>
        <taxon>Actinomycetota</taxon>
        <taxon>Actinomycetes</taxon>
        <taxon>Micrococcales</taxon>
        <taxon>Microbacteriaceae</taxon>
        <taxon>Pseudolysinimonas</taxon>
    </lineage>
</organism>